<dbReference type="EMBL" id="JH767211">
    <property type="protein sequence ID" value="EQC27295.1"/>
    <property type="molecule type" value="Genomic_DNA"/>
</dbReference>
<evidence type="ECO:0000313" key="4">
    <source>
        <dbReference type="Proteomes" id="UP000030762"/>
    </source>
</evidence>
<feature type="region of interest" description="Disordered" evidence="1">
    <location>
        <begin position="24"/>
        <end position="91"/>
    </location>
</feature>
<dbReference type="InParanoid" id="T0Q1N0"/>
<reference evidence="3 4" key="1">
    <citation type="submission" date="2012-04" db="EMBL/GenBank/DDBJ databases">
        <title>The Genome Sequence of Saprolegnia declina VS20.</title>
        <authorList>
            <consortium name="The Broad Institute Genome Sequencing Platform"/>
            <person name="Russ C."/>
            <person name="Nusbaum C."/>
            <person name="Tyler B."/>
            <person name="van West P."/>
            <person name="Dieguez-Uribeondo J."/>
            <person name="de Bruijn I."/>
            <person name="Tripathy S."/>
            <person name="Jiang R."/>
            <person name="Young S.K."/>
            <person name="Zeng Q."/>
            <person name="Gargeya S."/>
            <person name="Fitzgerald M."/>
            <person name="Haas B."/>
            <person name="Abouelleil A."/>
            <person name="Alvarado L."/>
            <person name="Arachchi H.M."/>
            <person name="Berlin A."/>
            <person name="Chapman S.B."/>
            <person name="Goldberg J."/>
            <person name="Griggs A."/>
            <person name="Gujja S."/>
            <person name="Hansen M."/>
            <person name="Howarth C."/>
            <person name="Imamovic A."/>
            <person name="Larimer J."/>
            <person name="McCowen C."/>
            <person name="Montmayeur A."/>
            <person name="Murphy C."/>
            <person name="Neiman D."/>
            <person name="Pearson M."/>
            <person name="Priest M."/>
            <person name="Roberts A."/>
            <person name="Saif S."/>
            <person name="Shea T."/>
            <person name="Sisk P."/>
            <person name="Sykes S."/>
            <person name="Wortman J."/>
            <person name="Nusbaum C."/>
            <person name="Birren B."/>
        </authorList>
    </citation>
    <scope>NUCLEOTIDE SEQUENCE [LARGE SCALE GENOMIC DNA]</scope>
    <source>
        <strain evidence="3 4">VS20</strain>
    </source>
</reference>
<dbReference type="Gene3D" id="3.10.20.90">
    <property type="entry name" value="Phosphatidylinositol 3-kinase Catalytic Subunit, Chain A, domain 1"/>
    <property type="match status" value="3"/>
</dbReference>
<feature type="compositionally biased region" description="Polar residues" evidence="1">
    <location>
        <begin position="45"/>
        <end position="55"/>
    </location>
</feature>
<name>T0Q1N0_SAPDV</name>
<keyword evidence="4" id="KW-1185">Reference proteome</keyword>
<dbReference type="InterPro" id="IPR022617">
    <property type="entry name" value="Rad60/SUMO-like_dom"/>
</dbReference>
<organism evidence="3 4">
    <name type="scientific">Saprolegnia diclina (strain VS20)</name>
    <dbReference type="NCBI Taxonomy" id="1156394"/>
    <lineage>
        <taxon>Eukaryota</taxon>
        <taxon>Sar</taxon>
        <taxon>Stramenopiles</taxon>
        <taxon>Oomycota</taxon>
        <taxon>Saprolegniomycetes</taxon>
        <taxon>Saprolegniales</taxon>
        <taxon>Saprolegniaceae</taxon>
        <taxon>Saprolegnia</taxon>
    </lineage>
</organism>
<gene>
    <name evidence="3" type="ORF">SDRG_14916</name>
</gene>
<evidence type="ECO:0000259" key="2">
    <source>
        <dbReference type="PROSITE" id="PS50053"/>
    </source>
</evidence>
<dbReference type="Proteomes" id="UP000030762">
    <property type="component" value="Unassembled WGS sequence"/>
</dbReference>
<dbReference type="AlphaFoldDB" id="T0Q1N0"/>
<protein>
    <recommendedName>
        <fullName evidence="2">Ubiquitin-like domain-containing protein</fullName>
    </recommendedName>
</protein>
<dbReference type="CDD" id="cd01763">
    <property type="entry name" value="Ubl_SUMO_like"/>
    <property type="match status" value="2"/>
</dbReference>
<accession>T0Q1N0</accession>
<dbReference type="SUPFAM" id="SSF54236">
    <property type="entry name" value="Ubiquitin-like"/>
    <property type="match status" value="3"/>
</dbReference>
<dbReference type="VEuPathDB" id="FungiDB:SDRG_14916"/>
<feature type="compositionally biased region" description="Basic and acidic residues" evidence="1">
    <location>
        <begin position="71"/>
        <end position="83"/>
    </location>
</feature>
<dbReference type="InterPro" id="IPR029071">
    <property type="entry name" value="Ubiquitin-like_domsf"/>
</dbReference>
<dbReference type="PANTHER" id="PTHR10562">
    <property type="entry name" value="SMALL UBIQUITIN-RELATED MODIFIER"/>
    <property type="match status" value="1"/>
</dbReference>
<dbReference type="OrthoDB" id="442921at2759"/>
<evidence type="ECO:0000313" key="3">
    <source>
        <dbReference type="EMBL" id="EQC27295.1"/>
    </source>
</evidence>
<dbReference type="InterPro" id="IPR000626">
    <property type="entry name" value="Ubiquitin-like_dom"/>
</dbReference>
<feature type="domain" description="Ubiquitin-like" evidence="2">
    <location>
        <begin position="322"/>
        <end position="394"/>
    </location>
</feature>
<dbReference type="OMA" id="HASYCKR"/>
<dbReference type="eggNOG" id="ENOG502RY9A">
    <property type="taxonomic scope" value="Eukaryota"/>
</dbReference>
<dbReference type="GeneID" id="19955643"/>
<evidence type="ECO:0000256" key="1">
    <source>
        <dbReference type="SAM" id="MobiDB-lite"/>
    </source>
</evidence>
<proteinExistence type="predicted"/>
<sequence length="394" mass="43295">MSDSDCEEYVPDHSKRRIVVEIASDSDDDNLLNVTPVKRRRVGASQATSPPSGTDSPLRRRPIRRALASPPKEDKDGVVHLDDSSSDEDDNDIEIQMKLANDPVLQRTQAILRKVQPVDVVATDVSHSTAFSGDDAMITLAVQWISLSGSEQTERIRMPQTATFDTLLSKFCECHDLVPAGVRFVYDGVAIELGDTPERYDLEDNDVVNAIVDSAAAYVASKSPAKSMAKSPAKSPAKDIIRVKVRRTGGKIEIYRISSSMPVQKLLLSFCNVHKLSPDDVTLKLLGDTLELDKPISHYSLDSTDVVEAACDQAIAEDPTAVSVNLRFLPSTETEAFKISTTALVKTLVQKVCAKRHLDPAHVRFKIDGELMHPDQPFSQYDLEGDELIDVVLS</sequence>
<dbReference type="Pfam" id="PF11976">
    <property type="entry name" value="Rad60-SLD"/>
    <property type="match status" value="2"/>
</dbReference>
<dbReference type="PROSITE" id="PS50053">
    <property type="entry name" value="UBIQUITIN_2"/>
    <property type="match status" value="1"/>
</dbReference>
<dbReference type="RefSeq" id="XP_008619298.1">
    <property type="nucleotide sequence ID" value="XM_008621076.1"/>
</dbReference>